<evidence type="ECO:0000256" key="8">
    <source>
        <dbReference type="ARBA" id="ARBA00023136"/>
    </source>
</evidence>
<keyword evidence="7 9" id="KW-1133">Transmembrane helix</keyword>
<accession>A0A2S2CU34</accession>
<dbReference type="InterPro" id="IPR035906">
    <property type="entry name" value="MetI-like_sf"/>
</dbReference>
<keyword evidence="3 9" id="KW-0813">Transport</keyword>
<keyword evidence="6 9" id="KW-0812">Transmembrane</keyword>
<gene>
    <name evidence="11" type="ORF">DEW08_17745</name>
</gene>
<sequence length="234" mass="24845">MLDLLSFGPNGWGGQLLAGTAMTMAVALSSFLLGLLFGAGGAAAKLSQNVALRGVAEVYTTVVRGVPELLVIYLLFFGGSGMVMAVARVFGYDGYIELNAFSIGVASVGLISGAYSTEVIRGAVQAVPFGQIEAARACGMNRWLILRRVLVPQTLRYALPGLGNVWQLTLKDTALISVTALAEIMRVSHVAAGSTRQPFLFYSTAAALYLLLTTVSTTAFERAERYANRGVRRV</sequence>
<feature type="transmembrane region" description="Helical" evidence="9">
    <location>
        <begin position="12"/>
        <end position="37"/>
    </location>
</feature>
<dbReference type="Pfam" id="PF00528">
    <property type="entry name" value="BPD_transp_1"/>
    <property type="match status" value="1"/>
</dbReference>
<dbReference type="GO" id="GO:0022857">
    <property type="term" value="F:transmembrane transporter activity"/>
    <property type="evidence" value="ECO:0007669"/>
    <property type="project" value="InterPro"/>
</dbReference>
<keyword evidence="4" id="KW-1003">Cell membrane</keyword>
<dbReference type="PANTHER" id="PTHR30133">
    <property type="entry name" value="CATIONIC AMINO ACID TRANSPORTER, MEMBRANE COMPONENT"/>
    <property type="match status" value="1"/>
</dbReference>
<dbReference type="OrthoDB" id="9815029at2"/>
<dbReference type="NCBIfam" id="TIGR01726">
    <property type="entry name" value="HEQRo_perm_3TM"/>
    <property type="match status" value="1"/>
</dbReference>
<keyword evidence="12" id="KW-1185">Reference proteome</keyword>
<dbReference type="InterPro" id="IPR000515">
    <property type="entry name" value="MetI-like"/>
</dbReference>
<comment type="subcellular location">
    <subcellularLocation>
        <location evidence="1">Cell inner membrane</location>
        <topology evidence="1">Multi-pass membrane protein</topology>
    </subcellularLocation>
    <subcellularLocation>
        <location evidence="9">Cell membrane</location>
        <topology evidence="9">Multi-pass membrane protein</topology>
    </subcellularLocation>
</comment>
<evidence type="ECO:0000256" key="6">
    <source>
        <dbReference type="ARBA" id="ARBA00022692"/>
    </source>
</evidence>
<feature type="transmembrane region" description="Helical" evidence="9">
    <location>
        <begin position="70"/>
        <end position="90"/>
    </location>
</feature>
<feature type="domain" description="ABC transmembrane type-1" evidence="10">
    <location>
        <begin position="20"/>
        <end position="221"/>
    </location>
</feature>
<dbReference type="PROSITE" id="PS50928">
    <property type="entry name" value="ABC_TM1"/>
    <property type="match status" value="1"/>
</dbReference>
<evidence type="ECO:0000256" key="5">
    <source>
        <dbReference type="ARBA" id="ARBA00022519"/>
    </source>
</evidence>
<proteinExistence type="inferred from homology"/>
<evidence type="ECO:0000256" key="2">
    <source>
        <dbReference type="ARBA" id="ARBA00010072"/>
    </source>
</evidence>
<evidence type="ECO:0000259" key="10">
    <source>
        <dbReference type="PROSITE" id="PS50928"/>
    </source>
</evidence>
<evidence type="ECO:0000313" key="12">
    <source>
        <dbReference type="Proteomes" id="UP000245629"/>
    </source>
</evidence>
<dbReference type="KEGG" id="azz:DEW08_17745"/>
<dbReference type="Proteomes" id="UP000245629">
    <property type="component" value="Chromosome 2"/>
</dbReference>
<dbReference type="GO" id="GO:0043190">
    <property type="term" value="C:ATP-binding cassette (ABC) transporter complex"/>
    <property type="evidence" value="ECO:0007669"/>
    <property type="project" value="InterPro"/>
</dbReference>
<protein>
    <submittedName>
        <fullName evidence="11">ABC transporter permease</fullName>
    </submittedName>
</protein>
<dbReference type="CDD" id="cd06261">
    <property type="entry name" value="TM_PBP2"/>
    <property type="match status" value="1"/>
</dbReference>
<evidence type="ECO:0000256" key="3">
    <source>
        <dbReference type="ARBA" id="ARBA00022448"/>
    </source>
</evidence>
<dbReference type="RefSeq" id="WP_109329303.1">
    <property type="nucleotide sequence ID" value="NZ_CP029353.1"/>
</dbReference>
<comment type="similarity">
    <text evidence="2">Belongs to the binding-protein-dependent transport system permease family. HisMQ subfamily.</text>
</comment>
<name>A0A2S2CU34_9PROT</name>
<dbReference type="EMBL" id="CP029353">
    <property type="protein sequence ID" value="AWK87787.1"/>
    <property type="molecule type" value="Genomic_DNA"/>
</dbReference>
<evidence type="ECO:0000256" key="9">
    <source>
        <dbReference type="RuleBase" id="RU363032"/>
    </source>
</evidence>
<organism evidence="11 12">
    <name type="scientific">Azospirillum thermophilum</name>
    <dbReference type="NCBI Taxonomy" id="2202148"/>
    <lineage>
        <taxon>Bacteria</taxon>
        <taxon>Pseudomonadati</taxon>
        <taxon>Pseudomonadota</taxon>
        <taxon>Alphaproteobacteria</taxon>
        <taxon>Rhodospirillales</taxon>
        <taxon>Azospirillaceae</taxon>
        <taxon>Azospirillum</taxon>
    </lineage>
</organism>
<dbReference type="AlphaFoldDB" id="A0A2S2CU34"/>
<dbReference type="InterPro" id="IPR051613">
    <property type="entry name" value="ABC_transp_permease_HisMQ"/>
</dbReference>
<reference evidence="12" key="1">
    <citation type="submission" date="2018-05" db="EMBL/GenBank/DDBJ databases">
        <title>Azospirillum thermophila sp. nov., a novel isolated from hot spring.</title>
        <authorList>
            <person name="Zhao Z."/>
        </authorList>
    </citation>
    <scope>NUCLEOTIDE SEQUENCE [LARGE SCALE GENOMIC DNA]</scope>
    <source>
        <strain evidence="12">CFH 70021</strain>
    </source>
</reference>
<keyword evidence="8 9" id="KW-0472">Membrane</keyword>
<dbReference type="InterPro" id="IPR010065">
    <property type="entry name" value="AA_ABC_transptr_permease_3TM"/>
</dbReference>
<evidence type="ECO:0000256" key="1">
    <source>
        <dbReference type="ARBA" id="ARBA00004429"/>
    </source>
</evidence>
<keyword evidence="5" id="KW-0997">Cell inner membrane</keyword>
<feature type="transmembrane region" description="Helical" evidence="9">
    <location>
        <begin position="199"/>
        <end position="220"/>
    </location>
</feature>
<evidence type="ECO:0000256" key="4">
    <source>
        <dbReference type="ARBA" id="ARBA00022475"/>
    </source>
</evidence>
<evidence type="ECO:0000313" key="11">
    <source>
        <dbReference type="EMBL" id="AWK87787.1"/>
    </source>
</evidence>
<dbReference type="Gene3D" id="1.10.3720.10">
    <property type="entry name" value="MetI-like"/>
    <property type="match status" value="1"/>
</dbReference>
<dbReference type="SUPFAM" id="SSF161098">
    <property type="entry name" value="MetI-like"/>
    <property type="match status" value="1"/>
</dbReference>
<evidence type="ECO:0000256" key="7">
    <source>
        <dbReference type="ARBA" id="ARBA00022989"/>
    </source>
</evidence>